<dbReference type="Proteomes" id="UP001165041">
    <property type="component" value="Unassembled WGS sequence"/>
</dbReference>
<protein>
    <submittedName>
        <fullName evidence="2">Uncharacterized protein</fullName>
    </submittedName>
</protein>
<dbReference type="EMBL" id="BSSA01000013">
    <property type="protein sequence ID" value="GLW71636.1"/>
    <property type="molecule type" value="Genomic_DNA"/>
</dbReference>
<comment type="caution">
    <text evidence="2">The sequence shown here is derived from an EMBL/GenBank/DDBJ whole genome shotgun (WGS) entry which is preliminary data.</text>
</comment>
<name>A0A9W6QAA0_9ACTN</name>
<organism evidence="2 3">
    <name type="scientific">Kitasatospora phosalacinea</name>
    <dbReference type="NCBI Taxonomy" id="2065"/>
    <lineage>
        <taxon>Bacteria</taxon>
        <taxon>Bacillati</taxon>
        <taxon>Actinomycetota</taxon>
        <taxon>Actinomycetes</taxon>
        <taxon>Kitasatosporales</taxon>
        <taxon>Streptomycetaceae</taxon>
        <taxon>Kitasatospora</taxon>
    </lineage>
</organism>
<feature type="region of interest" description="Disordered" evidence="1">
    <location>
        <begin position="49"/>
        <end position="82"/>
    </location>
</feature>
<proteinExistence type="predicted"/>
<dbReference type="AlphaFoldDB" id="A0A9W6QAA0"/>
<evidence type="ECO:0000313" key="3">
    <source>
        <dbReference type="Proteomes" id="UP001165041"/>
    </source>
</evidence>
<evidence type="ECO:0000256" key="1">
    <source>
        <dbReference type="SAM" id="MobiDB-lite"/>
    </source>
</evidence>
<sequence length="82" mass="8052">MSCSVIGALSVGCGVRGGSDGPIATGRAEAAPRGFPAFRPFPEIHPYGWRAGGRKAGAPGAGTEVDARSGAGTARRGTPGVT</sequence>
<reference evidence="2" key="1">
    <citation type="submission" date="2023-02" db="EMBL/GenBank/DDBJ databases">
        <title>Kitasatospora phosalacinea NBRC 14627.</title>
        <authorList>
            <person name="Ichikawa N."/>
            <person name="Sato H."/>
            <person name="Tonouchi N."/>
        </authorList>
    </citation>
    <scope>NUCLEOTIDE SEQUENCE</scope>
    <source>
        <strain evidence="2">NBRC 14627</strain>
    </source>
</reference>
<gene>
    <name evidence="2" type="ORF">Kpho02_39350</name>
</gene>
<accession>A0A9W6QAA0</accession>
<evidence type="ECO:0000313" key="2">
    <source>
        <dbReference type="EMBL" id="GLW71636.1"/>
    </source>
</evidence>